<evidence type="ECO:0000256" key="5">
    <source>
        <dbReference type="ARBA" id="ARBA00022833"/>
    </source>
</evidence>
<reference evidence="9 10" key="1">
    <citation type="submission" date="2018-09" db="EMBL/GenBank/DDBJ databases">
        <title>Micromonospora sp. nov. MS1-9, isolated from a root of Musa sp.</title>
        <authorList>
            <person name="Kuncharoen N."/>
            <person name="Kudo T."/>
            <person name="Ohkuma M."/>
            <person name="Yuki M."/>
            <person name="Tanasupawat S."/>
        </authorList>
    </citation>
    <scope>NUCLEOTIDE SEQUENCE [LARGE SCALE GENOMIC DNA]</scope>
    <source>
        <strain evidence="9 10">NGC1-4</strain>
    </source>
</reference>
<keyword evidence="6" id="KW-0482">Metalloprotease</keyword>
<keyword evidence="3" id="KW-0645">Protease</keyword>
<sequence>MIGAPVLTSGSVATADKRVPKPEAVLGWVPCADFKLATYEQIADYYRKLDKASDRMKLVEIGKTSEGRPQLMAIVSSEKNLKDENLERYRETSVRLSQGDKLSEKDARDLAKTGKAVAWVDFGIHSTEVAGHQTAPQFAYDLVTSETPEAQSIRDNVVTLLVPNVNPDGGTKVAEWYRKNLGGPYQDAGYPELYQKYAGHDNNRDWYMFNLQETQNVGRQLFHEWIPQVMHNVHQTAVFPARISIPPYEDPLNPNIHPQVVRGVNLVGDAMGQRLEREDKGGALARQSYDIWWNGGARTAPYYHNQIGILTETAHASATPRYYDPASFPKTFADGTSTSEPSVFYPSPWKGGEWHLSQSCEYIKTASWAMLRVASDDREALLAGVAKMARDGAKNGAKTTYVIPADQADFPTATKLVDKLRWNNVRVERATDSFVVGERTYPAGSYLVREAQPYRAAVLDLLNAQKYPDRRLYPGGPLEPPYDITGYTLSFQMGVTVDKLDEKVRASTVDVDWPTVPAGVVAGAPKHAYALDPRVNDSATAVNALLAAGDKVSRSDGEVTTRTGKLPAGTFLVTPGAGTDTRVTELATRLGLSIAAVDAKPKKVTKIAAPRVGLYDGYNNYDEGWTRLILEQFGFGYEKLTNAAVRAGDLRAKFDTIVLPDATYNSMRNGRAAGSLPAEYTGGMTDAGVANLKAFVEAGGTVVTLNRAAQLPIEAFDVPVTDVTQGVEETQYNIPGSVLNLNVDGSDPVGSGFGSNTAAFVADGPAFEVEEGAKGVSVAATWPESNLLKSGFLLGEDVIGGKAAVVTAKVGDGQVVMIGFKPQHRAQSHGTYRLLFNAMYLGGQS</sequence>
<comment type="similarity">
    <text evidence="2 7">Belongs to the peptidase M14 family.</text>
</comment>
<evidence type="ECO:0000256" key="7">
    <source>
        <dbReference type="PROSITE-ProRule" id="PRU01379"/>
    </source>
</evidence>
<accession>A0ABX9RDH5</accession>
<dbReference type="Proteomes" id="UP000271548">
    <property type="component" value="Unassembled WGS sequence"/>
</dbReference>
<dbReference type="PANTHER" id="PTHR11705">
    <property type="entry name" value="PROTEASE FAMILY M14 CARBOXYPEPTIDASE A,B"/>
    <property type="match status" value="1"/>
</dbReference>
<keyword evidence="10" id="KW-1185">Reference proteome</keyword>
<comment type="cofactor">
    <cofactor evidence="1">
        <name>Zn(2+)</name>
        <dbReference type="ChEBI" id="CHEBI:29105"/>
    </cofactor>
</comment>
<proteinExistence type="inferred from homology"/>
<dbReference type="SUPFAM" id="SSF52317">
    <property type="entry name" value="Class I glutamine amidotransferase-like"/>
    <property type="match status" value="1"/>
</dbReference>
<gene>
    <name evidence="9" type="ORF">D7147_09845</name>
</gene>
<dbReference type="Gene3D" id="3.40.50.880">
    <property type="match status" value="1"/>
</dbReference>
<evidence type="ECO:0000313" key="10">
    <source>
        <dbReference type="Proteomes" id="UP000271548"/>
    </source>
</evidence>
<evidence type="ECO:0000256" key="1">
    <source>
        <dbReference type="ARBA" id="ARBA00001947"/>
    </source>
</evidence>
<evidence type="ECO:0000256" key="4">
    <source>
        <dbReference type="ARBA" id="ARBA00022801"/>
    </source>
</evidence>
<evidence type="ECO:0000256" key="3">
    <source>
        <dbReference type="ARBA" id="ARBA00022670"/>
    </source>
</evidence>
<evidence type="ECO:0000256" key="6">
    <source>
        <dbReference type="ARBA" id="ARBA00023049"/>
    </source>
</evidence>
<dbReference type="InterPro" id="IPR000834">
    <property type="entry name" value="Peptidase_M14"/>
</dbReference>
<organism evidence="9 10">
    <name type="scientific">Micromonospora musae</name>
    <dbReference type="NCBI Taxonomy" id="1894970"/>
    <lineage>
        <taxon>Bacteria</taxon>
        <taxon>Bacillati</taxon>
        <taxon>Actinomycetota</taxon>
        <taxon>Actinomycetes</taxon>
        <taxon>Micromonosporales</taxon>
        <taxon>Micromonosporaceae</taxon>
        <taxon>Micromonospora</taxon>
    </lineage>
</organism>
<dbReference type="Pfam" id="PF00246">
    <property type="entry name" value="Peptidase_M14"/>
    <property type="match status" value="1"/>
</dbReference>
<comment type="caution">
    <text evidence="7">Lacks conserved residue(s) required for the propagation of feature annotation.</text>
</comment>
<dbReference type="CDD" id="cd06240">
    <property type="entry name" value="M14-like"/>
    <property type="match status" value="1"/>
</dbReference>
<dbReference type="PROSITE" id="PS52035">
    <property type="entry name" value="PEPTIDASE_M14"/>
    <property type="match status" value="1"/>
</dbReference>
<keyword evidence="4" id="KW-0378">Hydrolase</keyword>
<dbReference type="InterPro" id="IPR029062">
    <property type="entry name" value="Class_I_gatase-like"/>
</dbReference>
<dbReference type="PANTHER" id="PTHR11705:SF143">
    <property type="entry name" value="SLL0236 PROTEIN"/>
    <property type="match status" value="1"/>
</dbReference>
<evidence type="ECO:0000256" key="2">
    <source>
        <dbReference type="ARBA" id="ARBA00005988"/>
    </source>
</evidence>
<name>A0ABX9RDH5_9ACTN</name>
<feature type="domain" description="Peptidase M14" evidence="8">
    <location>
        <begin position="35"/>
        <end position="465"/>
    </location>
</feature>
<protein>
    <submittedName>
        <fullName evidence="9">Peptidase M14</fullName>
    </submittedName>
</protein>
<dbReference type="Gene3D" id="3.40.630.10">
    <property type="entry name" value="Zn peptidases"/>
    <property type="match status" value="1"/>
</dbReference>
<dbReference type="SMART" id="SM00631">
    <property type="entry name" value="Zn_pept"/>
    <property type="match status" value="1"/>
</dbReference>
<keyword evidence="5" id="KW-0862">Zinc</keyword>
<comment type="caution">
    <text evidence="9">The sequence shown here is derived from an EMBL/GenBank/DDBJ whole genome shotgun (WGS) entry which is preliminary data.</text>
</comment>
<evidence type="ECO:0000259" key="8">
    <source>
        <dbReference type="PROSITE" id="PS52035"/>
    </source>
</evidence>
<evidence type="ECO:0000313" key="9">
    <source>
        <dbReference type="EMBL" id="RKN21089.1"/>
    </source>
</evidence>
<dbReference type="EMBL" id="RAZS01000003">
    <property type="protein sequence ID" value="RKN21089.1"/>
    <property type="molecule type" value="Genomic_DNA"/>
</dbReference>
<dbReference type="SUPFAM" id="SSF53187">
    <property type="entry name" value="Zn-dependent exopeptidases"/>
    <property type="match status" value="1"/>
</dbReference>